<accession>A0AA88R4N8</accession>
<dbReference type="PANTHER" id="PTHR46527:SF1">
    <property type="entry name" value="NUCLEOPORIN NUP42"/>
    <property type="match status" value="1"/>
</dbReference>
<feature type="region of interest" description="Disordered" evidence="3">
    <location>
        <begin position="389"/>
        <end position="423"/>
    </location>
</feature>
<organism evidence="4 5">
    <name type="scientific">Escallonia rubra</name>
    <dbReference type="NCBI Taxonomy" id="112253"/>
    <lineage>
        <taxon>Eukaryota</taxon>
        <taxon>Viridiplantae</taxon>
        <taxon>Streptophyta</taxon>
        <taxon>Embryophyta</taxon>
        <taxon>Tracheophyta</taxon>
        <taxon>Spermatophyta</taxon>
        <taxon>Magnoliopsida</taxon>
        <taxon>eudicotyledons</taxon>
        <taxon>Gunneridae</taxon>
        <taxon>Pentapetalae</taxon>
        <taxon>asterids</taxon>
        <taxon>campanulids</taxon>
        <taxon>Escalloniales</taxon>
        <taxon>Escalloniaceae</taxon>
        <taxon>Escallonia</taxon>
    </lineage>
</organism>
<evidence type="ECO:0000256" key="2">
    <source>
        <dbReference type="ARBA" id="ARBA00023242"/>
    </source>
</evidence>
<gene>
    <name evidence="4" type="ORF">RJ640_025552</name>
</gene>
<sequence length="493" mass="53705">MPPKKEVCRNFQRGRYAPFPFLLTVPLPERLSDKIRATNPVLTLSFFFQLVQFTLHLCCRPLRISFFWFPLHCLYGDRCKFLHASQQQAKPNAFGFGTQPSTQFYPTRPEQQKSNPFGFGIQNSSQPRGISDIGAKQNQFKPFENKWTRFSPANAGGSPPRQPDGQPPAASHTCTDPESCKRLMIEDFKNERPLWKLTCYGHSKTGPCDIVGDISYEELRAAAYTDAKLGLSLPSIVEKERNLLNSKLLEFESLLRYPCAPPPNSTISTQSPSAVASPNASLLTAQNSAPPAVSSFSQLGASLNRGPTAPDNALGQQNSFQLSPQTSSVLGKNNFPFGNAGLLGSQFPTQSIGSSVPSSTSSFSNSGMGAERNHSLFATGFSPQIPSSANNQSLVLPSGPSLAGNAASESTSNSQLMDGMPKKNGAVDNVVWLKDEWNPGESSKEDDDEVAIRDWMHVKVPTQPAMVEDPLQGGGSDNVEWNFRGSQAVQPDR</sequence>
<comment type="caution">
    <text evidence="4">The sequence shown here is derived from an EMBL/GenBank/DDBJ whole genome shotgun (WGS) entry which is preliminary data.</text>
</comment>
<dbReference type="Proteomes" id="UP001187471">
    <property type="component" value="Unassembled WGS sequence"/>
</dbReference>
<evidence type="ECO:0000256" key="1">
    <source>
        <dbReference type="ARBA" id="ARBA00004123"/>
    </source>
</evidence>
<evidence type="ECO:0000313" key="4">
    <source>
        <dbReference type="EMBL" id="KAK2972701.1"/>
    </source>
</evidence>
<evidence type="ECO:0000256" key="3">
    <source>
        <dbReference type="SAM" id="MobiDB-lite"/>
    </source>
</evidence>
<dbReference type="GO" id="GO:0005634">
    <property type="term" value="C:nucleus"/>
    <property type="evidence" value="ECO:0007669"/>
    <property type="project" value="UniProtKB-SubCell"/>
</dbReference>
<evidence type="ECO:0000313" key="5">
    <source>
        <dbReference type="Proteomes" id="UP001187471"/>
    </source>
</evidence>
<dbReference type="AlphaFoldDB" id="A0AA88R4N8"/>
<reference evidence="4" key="1">
    <citation type="submission" date="2022-12" db="EMBL/GenBank/DDBJ databases">
        <title>Draft genome assemblies for two species of Escallonia (Escalloniales).</title>
        <authorList>
            <person name="Chanderbali A."/>
            <person name="Dervinis C."/>
            <person name="Anghel I."/>
            <person name="Soltis D."/>
            <person name="Soltis P."/>
            <person name="Zapata F."/>
        </authorList>
    </citation>
    <scope>NUCLEOTIDE SEQUENCE</scope>
    <source>
        <strain evidence="4">UCBG92.1500</strain>
        <tissue evidence="4">Leaf</tissue>
    </source>
</reference>
<dbReference type="InterPro" id="IPR051767">
    <property type="entry name" value="Nucleoporin_NUP42"/>
</dbReference>
<dbReference type="EMBL" id="JAVXUO010002497">
    <property type="protein sequence ID" value="KAK2972701.1"/>
    <property type="molecule type" value="Genomic_DNA"/>
</dbReference>
<dbReference type="PANTHER" id="PTHR46527">
    <property type="entry name" value="NUCLEOPORIN-LIKE PROTEIN 2"/>
    <property type="match status" value="1"/>
</dbReference>
<keyword evidence="5" id="KW-1185">Reference proteome</keyword>
<evidence type="ECO:0008006" key="6">
    <source>
        <dbReference type="Google" id="ProtNLM"/>
    </source>
</evidence>
<keyword evidence="2" id="KW-0539">Nucleus</keyword>
<feature type="region of interest" description="Disordered" evidence="3">
    <location>
        <begin position="151"/>
        <end position="176"/>
    </location>
</feature>
<feature type="region of interest" description="Disordered" evidence="3">
    <location>
        <begin position="294"/>
        <end position="318"/>
    </location>
</feature>
<name>A0AA88R4N8_9ASTE</name>
<protein>
    <recommendedName>
        <fullName evidence="6">Zinc finger CCCH domain-containing protein 16</fullName>
    </recommendedName>
</protein>
<comment type="subcellular location">
    <subcellularLocation>
        <location evidence="1">Nucleus</location>
    </subcellularLocation>
</comment>
<feature type="compositionally biased region" description="Polar residues" evidence="3">
    <location>
        <begin position="407"/>
        <end position="416"/>
    </location>
</feature>
<proteinExistence type="predicted"/>
<feature type="non-terminal residue" evidence="4">
    <location>
        <position position="493"/>
    </location>
</feature>